<keyword evidence="1" id="KW-0732">Signal</keyword>
<gene>
    <name evidence="3" type="ORF">FKX85_11615</name>
</gene>
<dbReference type="Proteomes" id="UP000316614">
    <property type="component" value="Chromosome"/>
</dbReference>
<dbReference type="Pfam" id="PF11827">
    <property type="entry name" value="DUF3347"/>
    <property type="match status" value="1"/>
</dbReference>
<evidence type="ECO:0000313" key="3">
    <source>
        <dbReference type="EMBL" id="QDH79647.1"/>
    </source>
</evidence>
<dbReference type="InterPro" id="IPR021782">
    <property type="entry name" value="DUF3347"/>
</dbReference>
<evidence type="ECO:0000256" key="1">
    <source>
        <dbReference type="SAM" id="SignalP"/>
    </source>
</evidence>
<dbReference type="KEGG" id="echi:FKX85_11615"/>
<protein>
    <submittedName>
        <fullName evidence="3">DUF3347 domain-containing protein</fullName>
    </submittedName>
</protein>
<keyword evidence="4" id="KW-1185">Reference proteome</keyword>
<evidence type="ECO:0000259" key="2">
    <source>
        <dbReference type="Pfam" id="PF11827"/>
    </source>
</evidence>
<reference evidence="3 4" key="1">
    <citation type="submission" date="2019-06" db="EMBL/GenBank/DDBJ databases">
        <title>Echinicola alkalisoli sp. nov. isolated from saline soil.</title>
        <authorList>
            <person name="Sun J.-Q."/>
            <person name="Xu L."/>
        </authorList>
    </citation>
    <scope>NUCLEOTIDE SEQUENCE [LARGE SCALE GENOMIC DNA]</scope>
    <source>
        <strain evidence="3 4">LN3S3</strain>
    </source>
</reference>
<dbReference type="PROSITE" id="PS51257">
    <property type="entry name" value="PROKAR_LIPOPROTEIN"/>
    <property type="match status" value="1"/>
</dbReference>
<organism evidence="3 4">
    <name type="scientific">Echinicola soli</name>
    <dbReference type="NCBI Taxonomy" id="2591634"/>
    <lineage>
        <taxon>Bacteria</taxon>
        <taxon>Pseudomonadati</taxon>
        <taxon>Bacteroidota</taxon>
        <taxon>Cytophagia</taxon>
        <taxon>Cytophagales</taxon>
        <taxon>Cyclobacteriaceae</taxon>
        <taxon>Echinicola</taxon>
    </lineage>
</organism>
<proteinExistence type="predicted"/>
<feature type="domain" description="DUF3347" evidence="2">
    <location>
        <begin position="62"/>
        <end position="129"/>
    </location>
</feature>
<feature type="signal peptide" evidence="1">
    <location>
        <begin position="1"/>
        <end position="25"/>
    </location>
</feature>
<sequence length="181" mass="19666">MKKMKLSVSTLVLAVLLVASCNSKKQEETHQHDHAMEAAEEMVSPAENGEALAFKNEESDKVFHHYLAIKNALVEGDAETASEGAKMLLAVDGFKGQEAAKKIEDASDIAVQRDAFVALSASVEQLVASQVSSGAVYKQYCPMAFEGKGGYWLSDQEAIRNPYYGDKMLTCGRVDKVMGEL</sequence>
<evidence type="ECO:0000313" key="4">
    <source>
        <dbReference type="Proteomes" id="UP000316614"/>
    </source>
</evidence>
<dbReference type="EMBL" id="CP041253">
    <property type="protein sequence ID" value="QDH79647.1"/>
    <property type="molecule type" value="Genomic_DNA"/>
</dbReference>
<dbReference type="OrthoDB" id="5513217at2"/>
<dbReference type="AlphaFoldDB" id="A0A514CIJ0"/>
<accession>A0A514CIJ0</accession>
<name>A0A514CIJ0_9BACT</name>
<feature type="chain" id="PRO_5021925945" evidence="1">
    <location>
        <begin position="26"/>
        <end position="181"/>
    </location>
</feature>